<dbReference type="GO" id="GO:0004573">
    <property type="term" value="F:Glc3Man9GlcNAc2 oligosaccharide glucosidase activity"/>
    <property type="evidence" value="ECO:0007669"/>
    <property type="project" value="InterPro"/>
</dbReference>
<dbReference type="eggNOG" id="COG1626">
    <property type="taxonomic scope" value="Bacteria"/>
</dbReference>
<dbReference type="HOGENOM" id="CLU_015270_1_0_0"/>
<dbReference type="OrthoDB" id="9798687at2"/>
<keyword evidence="3" id="KW-0326">Glycosidase</keyword>
<dbReference type="InterPro" id="IPR004888">
    <property type="entry name" value="Glycoside_hydrolase_63"/>
</dbReference>
<dbReference type="PANTHER" id="PTHR10412">
    <property type="entry name" value="MANNOSYL-OLIGOSACCHARIDE GLUCOSIDASE"/>
    <property type="match status" value="1"/>
</dbReference>
<dbReference type="Proteomes" id="UP000001916">
    <property type="component" value="Chromosome"/>
</dbReference>
<dbReference type="RefSeq" id="WP_013157174.1">
    <property type="nucleotide sequence ID" value="NC_014212.1"/>
</dbReference>
<dbReference type="PANTHER" id="PTHR10412:SF11">
    <property type="entry name" value="MANNOSYL-OLIGOSACCHARIDE GLUCOSIDASE"/>
    <property type="match status" value="1"/>
</dbReference>
<evidence type="ECO:0000256" key="2">
    <source>
        <dbReference type="ARBA" id="ARBA00022801"/>
    </source>
</evidence>
<dbReference type="STRING" id="526227.Mesil_0668"/>
<evidence type="ECO:0000256" key="4">
    <source>
        <dbReference type="SAM" id="MobiDB-lite"/>
    </source>
</evidence>
<feature type="compositionally biased region" description="Basic and acidic residues" evidence="4">
    <location>
        <begin position="183"/>
        <end position="196"/>
    </location>
</feature>
<dbReference type="Gene3D" id="1.50.10.10">
    <property type="match status" value="1"/>
</dbReference>
<evidence type="ECO:0000256" key="3">
    <source>
        <dbReference type="ARBA" id="ARBA00023295"/>
    </source>
</evidence>
<organism evidence="6 7">
    <name type="scientific">Allomeiothermus silvanus (strain ATCC 700542 / DSM 9946 / NBRC 106475 / NCIMB 13440 / VI-R2)</name>
    <name type="common">Thermus silvanus</name>
    <dbReference type="NCBI Taxonomy" id="526227"/>
    <lineage>
        <taxon>Bacteria</taxon>
        <taxon>Thermotogati</taxon>
        <taxon>Deinococcota</taxon>
        <taxon>Deinococci</taxon>
        <taxon>Thermales</taxon>
        <taxon>Thermaceae</taxon>
        <taxon>Allomeiothermus</taxon>
    </lineage>
</organism>
<sequence length="423" mass="48601">MSLEREAIRILRANDRGGFTIPTAGLYPFQWLWDAGFSALGWMKFDEARAWQEFERLFEGQWANGMLPHIVFHRPEATYFPGPDRWGTRHTPPTSGITQPPVVASFVRMMLEQAEDQTLAQTKARALYPKILAYHRWFKRERDPANTGLTNTFHPWETGADNSPAWDEALARVPVDPTLPPYTRRDTSHVDPSQRPHQAEYDRYLSLLEVYKRCDYDQLRLHRECPFRVVSLIIDCVLHRANRDLAWLSARFGFGDETEIAGWLEASQGAIEALWDEEAGLYYNYDRVQDAPIRVGTSASFLPLYAGTSSPQRAHRLVRTLESWAEQVRYLVPSTDPGHPSYEPQRYWRGPVWAIMNYLIAQGFAEYGYPEAAERIHQDTLKLAELSGFSEYYHPTTGAGLGGGEFSWTAAMALWWEVSPWAH</sequence>
<dbReference type="GO" id="GO:0006487">
    <property type="term" value="P:protein N-linked glycosylation"/>
    <property type="evidence" value="ECO:0007669"/>
    <property type="project" value="TreeGrafter"/>
</dbReference>
<evidence type="ECO:0000313" key="6">
    <source>
        <dbReference type="EMBL" id="ADH62585.1"/>
    </source>
</evidence>
<comment type="similarity">
    <text evidence="1">Belongs to the glycosyl hydrolase 63 family.</text>
</comment>
<dbReference type="Pfam" id="PF22422">
    <property type="entry name" value="MGH1-like_GH"/>
    <property type="match status" value="1"/>
</dbReference>
<feature type="domain" description="Mannosylglycerate hydrolase MGH1-like glycoside hydrolase" evidence="5">
    <location>
        <begin position="27"/>
        <end position="409"/>
    </location>
</feature>
<gene>
    <name evidence="6" type="ordered locus">Mesil_0668</name>
</gene>
<dbReference type="InterPro" id="IPR054491">
    <property type="entry name" value="MGH1-like_GH"/>
</dbReference>
<dbReference type="EMBL" id="CP002042">
    <property type="protein sequence ID" value="ADH62585.1"/>
    <property type="molecule type" value="Genomic_DNA"/>
</dbReference>
<proteinExistence type="inferred from homology"/>
<dbReference type="CAZy" id="GH63">
    <property type="family name" value="Glycoside Hydrolase Family 63"/>
</dbReference>
<dbReference type="SUPFAM" id="SSF48208">
    <property type="entry name" value="Six-hairpin glycosidases"/>
    <property type="match status" value="1"/>
</dbReference>
<reference evidence="6 7" key="1">
    <citation type="journal article" date="2010" name="Stand. Genomic Sci.">
        <title>Complete genome sequence of Meiothermus silvanus type strain (VI-R2).</title>
        <authorList>
            <person name="Sikorski J."/>
            <person name="Tindall B.J."/>
            <person name="Lowry S."/>
            <person name="Lucas S."/>
            <person name="Nolan M."/>
            <person name="Copeland A."/>
            <person name="Glavina Del Rio T."/>
            <person name="Tice H."/>
            <person name="Cheng J.F."/>
            <person name="Han C."/>
            <person name="Pitluck S."/>
            <person name="Liolios K."/>
            <person name="Ivanova N."/>
            <person name="Mavromatis K."/>
            <person name="Mikhailova N."/>
            <person name="Pati A."/>
            <person name="Goodwin L."/>
            <person name="Chen A."/>
            <person name="Palaniappan K."/>
            <person name="Land M."/>
            <person name="Hauser L."/>
            <person name="Chang Y.J."/>
            <person name="Jeffries C.D."/>
            <person name="Rohde M."/>
            <person name="Goker M."/>
            <person name="Woyke T."/>
            <person name="Bristow J."/>
            <person name="Eisen J.A."/>
            <person name="Markowitz V."/>
            <person name="Hugenholtz P."/>
            <person name="Kyrpides N.C."/>
            <person name="Klenk H.P."/>
            <person name="Lapidus A."/>
        </authorList>
    </citation>
    <scope>NUCLEOTIDE SEQUENCE [LARGE SCALE GENOMIC DNA]</scope>
    <source>
        <strain evidence="7">ATCC 700542 / DSM 9946 / VI-R2</strain>
    </source>
</reference>
<accession>D7BAR3</accession>
<dbReference type="KEGG" id="msv:Mesil_0668"/>
<evidence type="ECO:0000313" key="7">
    <source>
        <dbReference type="Proteomes" id="UP000001916"/>
    </source>
</evidence>
<name>D7BAR3_ALLS1</name>
<keyword evidence="7" id="KW-1185">Reference proteome</keyword>
<feature type="region of interest" description="Disordered" evidence="4">
    <location>
        <begin position="177"/>
        <end position="196"/>
    </location>
</feature>
<protein>
    <recommendedName>
        <fullName evidence="5">Mannosylglycerate hydrolase MGH1-like glycoside hydrolase domain-containing protein</fullName>
    </recommendedName>
</protein>
<dbReference type="InterPro" id="IPR012341">
    <property type="entry name" value="6hp_glycosidase-like_sf"/>
</dbReference>
<keyword evidence="2" id="KW-0378">Hydrolase</keyword>
<evidence type="ECO:0000256" key="1">
    <source>
        <dbReference type="ARBA" id="ARBA00010833"/>
    </source>
</evidence>
<evidence type="ECO:0000259" key="5">
    <source>
        <dbReference type="Pfam" id="PF22422"/>
    </source>
</evidence>
<dbReference type="InterPro" id="IPR008928">
    <property type="entry name" value="6-hairpin_glycosidase_sf"/>
</dbReference>
<dbReference type="AlphaFoldDB" id="D7BAR3"/>
<dbReference type="GO" id="GO:0009311">
    <property type="term" value="P:oligosaccharide metabolic process"/>
    <property type="evidence" value="ECO:0007669"/>
    <property type="project" value="InterPro"/>
</dbReference>